<dbReference type="EMBL" id="VMHE01000028">
    <property type="protein sequence ID" value="TSJ61176.1"/>
    <property type="molecule type" value="Genomic_DNA"/>
</dbReference>
<evidence type="ECO:0008006" key="4">
    <source>
        <dbReference type="Google" id="ProtNLM"/>
    </source>
</evidence>
<dbReference type="OrthoDB" id="9915176at2"/>
<keyword evidence="1" id="KW-0472">Membrane</keyword>
<sequence length="146" mass="16423">MNKQSVAIYIGLLAIINLCYFAPEIYKTNIRDEWVNNQSSAESYFGSLSQLNSFTLMIEITLIGMILAVSIWFIYKKQQRNLTGFLTINLIVSFIMVAVGLIIAATLNAAWGNFIQHQIGPIALTIALFLYQGIILLLNRWKSVMG</sequence>
<feature type="transmembrane region" description="Helical" evidence="1">
    <location>
        <begin position="54"/>
        <end position="75"/>
    </location>
</feature>
<evidence type="ECO:0000256" key="1">
    <source>
        <dbReference type="SAM" id="Phobius"/>
    </source>
</evidence>
<name>A0A556P9X6_9BACI</name>
<gene>
    <name evidence="2" type="ORF">FPQ13_11410</name>
</gene>
<keyword evidence="1" id="KW-0812">Transmembrane</keyword>
<dbReference type="Proteomes" id="UP000316425">
    <property type="component" value="Unassembled WGS sequence"/>
</dbReference>
<keyword evidence="3" id="KW-1185">Reference proteome</keyword>
<protein>
    <recommendedName>
        <fullName evidence="4">DUF4293 family protein</fullName>
    </recommendedName>
</protein>
<keyword evidence="1" id="KW-1133">Transmembrane helix</keyword>
<organism evidence="2 3">
    <name type="scientific">Allobacillus salarius</name>
    <dbReference type="NCBI Taxonomy" id="1955272"/>
    <lineage>
        <taxon>Bacteria</taxon>
        <taxon>Bacillati</taxon>
        <taxon>Bacillota</taxon>
        <taxon>Bacilli</taxon>
        <taxon>Bacillales</taxon>
        <taxon>Bacillaceae</taxon>
        <taxon>Allobacillus</taxon>
    </lineage>
</organism>
<feature type="transmembrane region" description="Helical" evidence="1">
    <location>
        <begin position="82"/>
        <end position="107"/>
    </location>
</feature>
<evidence type="ECO:0000313" key="2">
    <source>
        <dbReference type="EMBL" id="TSJ61176.1"/>
    </source>
</evidence>
<reference evidence="2 3" key="1">
    <citation type="submission" date="2019-07" db="EMBL/GenBank/DDBJ databases">
        <title>Allobacillus sp. nov. SKP isolated from shrimp paste of Euphausiacea.</title>
        <authorList>
            <person name="Kanchanasin P."/>
            <person name="Tanasupawat S."/>
            <person name="Shi W."/>
            <person name="Wu L."/>
            <person name="Ma J."/>
        </authorList>
    </citation>
    <scope>NUCLEOTIDE SEQUENCE [LARGE SCALE GENOMIC DNA]</scope>
    <source>
        <strain evidence="2 3">SKP4-8</strain>
    </source>
</reference>
<feature type="transmembrane region" description="Helical" evidence="1">
    <location>
        <begin position="7"/>
        <end position="26"/>
    </location>
</feature>
<proteinExistence type="predicted"/>
<dbReference type="RefSeq" id="WP_144089460.1">
    <property type="nucleotide sequence ID" value="NZ_VMHE01000028.1"/>
</dbReference>
<dbReference type="AlphaFoldDB" id="A0A556P9X6"/>
<evidence type="ECO:0000313" key="3">
    <source>
        <dbReference type="Proteomes" id="UP000316425"/>
    </source>
</evidence>
<feature type="transmembrane region" description="Helical" evidence="1">
    <location>
        <begin position="119"/>
        <end position="138"/>
    </location>
</feature>
<accession>A0A556P9X6</accession>
<comment type="caution">
    <text evidence="2">The sequence shown here is derived from an EMBL/GenBank/DDBJ whole genome shotgun (WGS) entry which is preliminary data.</text>
</comment>